<dbReference type="Proteomes" id="UP000663874">
    <property type="component" value="Unassembled WGS sequence"/>
</dbReference>
<dbReference type="InterPro" id="IPR050731">
    <property type="entry name" value="HRD1_E3_ubiq-ligases"/>
</dbReference>
<dbReference type="Pfam" id="PF13639">
    <property type="entry name" value="zf-RING_2"/>
    <property type="match status" value="1"/>
</dbReference>
<dbReference type="Pfam" id="PF25563">
    <property type="entry name" value="TPR_SYVN1_N"/>
    <property type="match status" value="1"/>
</dbReference>
<keyword evidence="7 17" id="KW-0812">Transmembrane</keyword>
<dbReference type="SUPFAM" id="SSF57850">
    <property type="entry name" value="RING/U-box"/>
    <property type="match status" value="1"/>
</dbReference>
<feature type="compositionally biased region" description="Polar residues" evidence="16">
    <location>
        <begin position="422"/>
        <end position="431"/>
    </location>
</feature>
<dbReference type="GO" id="GO:0036503">
    <property type="term" value="P:ERAD pathway"/>
    <property type="evidence" value="ECO:0007669"/>
    <property type="project" value="TreeGrafter"/>
</dbReference>
<keyword evidence="6" id="KW-0808">Transferase</keyword>
<dbReference type="InterPro" id="IPR058051">
    <property type="entry name" value="Znf_RING_synoviolin"/>
</dbReference>
<dbReference type="GO" id="GO:0016567">
    <property type="term" value="P:protein ubiquitination"/>
    <property type="evidence" value="ECO:0007669"/>
    <property type="project" value="UniProtKB-UniPathway"/>
</dbReference>
<feature type="region of interest" description="Disordered" evidence="16">
    <location>
        <begin position="364"/>
        <end position="431"/>
    </location>
</feature>
<evidence type="ECO:0000256" key="5">
    <source>
        <dbReference type="ARBA" id="ARBA00012483"/>
    </source>
</evidence>
<evidence type="ECO:0000256" key="14">
    <source>
        <dbReference type="ARBA" id="ARBA00023136"/>
    </source>
</evidence>
<dbReference type="EMBL" id="CAJOBE010000218">
    <property type="protein sequence ID" value="CAF3598485.1"/>
    <property type="molecule type" value="Genomic_DNA"/>
</dbReference>
<dbReference type="UniPathway" id="UPA00143"/>
<dbReference type="EC" id="2.3.2.27" evidence="5"/>
<dbReference type="InterPro" id="IPR001841">
    <property type="entry name" value="Znf_RING"/>
</dbReference>
<feature type="transmembrane region" description="Helical" evidence="17">
    <location>
        <begin position="235"/>
        <end position="255"/>
    </location>
</feature>
<dbReference type="GO" id="GO:0043161">
    <property type="term" value="P:proteasome-mediated ubiquitin-dependent protein catabolic process"/>
    <property type="evidence" value="ECO:0007669"/>
    <property type="project" value="TreeGrafter"/>
</dbReference>
<keyword evidence="13 17" id="KW-1133">Transmembrane helix</keyword>
<evidence type="ECO:0000256" key="9">
    <source>
        <dbReference type="ARBA" id="ARBA00022771"/>
    </source>
</evidence>
<feature type="compositionally biased region" description="Low complexity" evidence="16">
    <location>
        <begin position="369"/>
        <end position="395"/>
    </location>
</feature>
<feature type="region of interest" description="Disordered" evidence="16">
    <location>
        <begin position="566"/>
        <end position="585"/>
    </location>
</feature>
<dbReference type="Proteomes" id="UP000663823">
    <property type="component" value="Unassembled WGS sequence"/>
</dbReference>
<dbReference type="InterPro" id="IPR057992">
    <property type="entry name" value="TPR_SYVN1_N"/>
</dbReference>
<dbReference type="GO" id="GO:0008270">
    <property type="term" value="F:zinc ion binding"/>
    <property type="evidence" value="ECO:0007669"/>
    <property type="project" value="UniProtKB-KW"/>
</dbReference>
<keyword evidence="10" id="KW-0833">Ubl conjugation pathway</keyword>
<protein>
    <recommendedName>
        <fullName evidence="5">RING-type E3 ubiquitin transferase</fullName>
        <ecNumber evidence="5">2.3.2.27</ecNumber>
    </recommendedName>
</protein>
<feature type="transmembrane region" description="Helical" evidence="17">
    <location>
        <begin position="27"/>
        <end position="45"/>
    </location>
</feature>
<dbReference type="InterPro" id="IPR013083">
    <property type="entry name" value="Znf_RING/FYVE/PHD"/>
</dbReference>
<dbReference type="GO" id="GO:0061630">
    <property type="term" value="F:ubiquitin protein ligase activity"/>
    <property type="evidence" value="ECO:0007669"/>
    <property type="project" value="UniProtKB-EC"/>
</dbReference>
<comment type="similarity">
    <text evidence="4">Belongs to the HRD1 family.</text>
</comment>
<feature type="domain" description="RING-type" evidence="18">
    <location>
        <begin position="313"/>
        <end position="354"/>
    </location>
</feature>
<dbReference type="SMART" id="SM00184">
    <property type="entry name" value="RING"/>
    <property type="match status" value="1"/>
</dbReference>
<evidence type="ECO:0000256" key="16">
    <source>
        <dbReference type="SAM" id="MobiDB-lite"/>
    </source>
</evidence>
<feature type="transmembrane region" description="Helical" evidence="17">
    <location>
        <begin position="65"/>
        <end position="82"/>
    </location>
</feature>
<dbReference type="PANTHER" id="PTHR22763">
    <property type="entry name" value="RING ZINC FINGER PROTEIN"/>
    <property type="match status" value="1"/>
</dbReference>
<keyword evidence="12" id="KW-0862">Zinc</keyword>
<evidence type="ECO:0000256" key="7">
    <source>
        <dbReference type="ARBA" id="ARBA00022692"/>
    </source>
</evidence>
<dbReference type="PROSITE" id="PS50089">
    <property type="entry name" value="ZF_RING_2"/>
    <property type="match status" value="1"/>
</dbReference>
<gene>
    <name evidence="20" type="ORF">FNK824_LOCUS3293</name>
    <name evidence="19" type="ORF">OTI717_LOCUS1319</name>
</gene>
<accession>A0A818N0P0</accession>
<keyword evidence="9 15" id="KW-0863">Zinc-finger</keyword>
<evidence type="ECO:0000259" key="18">
    <source>
        <dbReference type="PROSITE" id="PS50089"/>
    </source>
</evidence>
<evidence type="ECO:0000313" key="19">
    <source>
        <dbReference type="EMBL" id="CAF3494206.1"/>
    </source>
</evidence>
<evidence type="ECO:0000313" key="21">
    <source>
        <dbReference type="Proteomes" id="UP000663874"/>
    </source>
</evidence>
<dbReference type="GO" id="GO:0005789">
    <property type="term" value="C:endoplasmic reticulum membrane"/>
    <property type="evidence" value="ECO:0007669"/>
    <property type="project" value="UniProtKB-SubCell"/>
</dbReference>
<organism evidence="20 21">
    <name type="scientific">Rotaria sordida</name>
    <dbReference type="NCBI Taxonomy" id="392033"/>
    <lineage>
        <taxon>Eukaryota</taxon>
        <taxon>Metazoa</taxon>
        <taxon>Spiralia</taxon>
        <taxon>Gnathifera</taxon>
        <taxon>Rotifera</taxon>
        <taxon>Eurotatoria</taxon>
        <taxon>Bdelloidea</taxon>
        <taxon>Philodinida</taxon>
        <taxon>Philodinidae</taxon>
        <taxon>Rotaria</taxon>
    </lineage>
</organism>
<evidence type="ECO:0000256" key="11">
    <source>
        <dbReference type="ARBA" id="ARBA00022824"/>
    </source>
</evidence>
<dbReference type="AlphaFoldDB" id="A0A818N0P0"/>
<evidence type="ECO:0000256" key="17">
    <source>
        <dbReference type="SAM" id="Phobius"/>
    </source>
</evidence>
<feature type="transmembrane region" description="Helical" evidence="17">
    <location>
        <begin position="124"/>
        <end position="141"/>
    </location>
</feature>
<feature type="compositionally biased region" description="Polar residues" evidence="16">
    <location>
        <begin position="566"/>
        <end position="575"/>
    </location>
</feature>
<evidence type="ECO:0000256" key="8">
    <source>
        <dbReference type="ARBA" id="ARBA00022723"/>
    </source>
</evidence>
<sequence>MTRKQIHNFYRNSKENMPRTISMKAEYLILLSFLMTFTVVANAFYTKKQFYPSVVYLTKSSTSLAVLYVQAFVFTILLGKLIQKIFLGQLRAIETEHLYDRTWFSVTETCLAFTVFRDDFSSRFVALFAILLFLKCFHWLLEDRVDYMEQSPVLGPIFHARVISLSSVLIILDYLFIISACTHTIARGASVQIVFGFEYAILLVSLVLTAIKYILHTIEIRTGEQWENKGVFMLYSDLLFGFIRVLLYVLFMIVMMKIHTIPLFSIRPMFLAMRAFRKSCSDVIESRRAIHDLNTMYPDLTADELANVSDTTCIICREEMQVQQSIKRLSCQHIFHKNCLRSWFQRQQACPICRKPVLRSRTTPAPNIPGAAAAQQPVQVPNAGVQTPPVGAAPPSTAPPPPTTSSSTISPPPIPPPVFNFTPLNSTTTQTSLPSITIPQIPFGSFPMVLPPFAFPPPPLPPLNFTGMSDEAIRVMEGTELAHVQARIQCLRNVRTLLDASMMQMQQYMNIVSTQSNMDNGTHLLKNLNNDVNQVISPSSSSSQNQLINENDTDLIRRRRLEHLANNITSSSSTEVQDDKSNNDA</sequence>
<evidence type="ECO:0000256" key="4">
    <source>
        <dbReference type="ARBA" id="ARBA00010089"/>
    </source>
</evidence>
<evidence type="ECO:0000256" key="13">
    <source>
        <dbReference type="ARBA" id="ARBA00022989"/>
    </source>
</evidence>
<evidence type="ECO:0000256" key="3">
    <source>
        <dbReference type="ARBA" id="ARBA00004906"/>
    </source>
</evidence>
<keyword evidence="11" id="KW-0256">Endoplasmic reticulum</keyword>
<evidence type="ECO:0000256" key="2">
    <source>
        <dbReference type="ARBA" id="ARBA00004477"/>
    </source>
</evidence>
<name>A0A818N0P0_9BILA</name>
<feature type="transmembrane region" description="Helical" evidence="17">
    <location>
        <begin position="161"/>
        <end position="181"/>
    </location>
</feature>
<dbReference type="Gene3D" id="3.30.40.10">
    <property type="entry name" value="Zinc/RING finger domain, C3HC4 (zinc finger)"/>
    <property type="match status" value="1"/>
</dbReference>
<dbReference type="PANTHER" id="PTHR22763:SF184">
    <property type="entry name" value="E3 UBIQUITIN-PROTEIN LIGASE SYNOVIOLIN"/>
    <property type="match status" value="1"/>
</dbReference>
<evidence type="ECO:0000256" key="12">
    <source>
        <dbReference type="ARBA" id="ARBA00022833"/>
    </source>
</evidence>
<evidence type="ECO:0000256" key="6">
    <source>
        <dbReference type="ARBA" id="ARBA00022679"/>
    </source>
</evidence>
<evidence type="ECO:0000313" key="20">
    <source>
        <dbReference type="EMBL" id="CAF3598485.1"/>
    </source>
</evidence>
<keyword evidence="14 17" id="KW-0472">Membrane</keyword>
<evidence type="ECO:0000256" key="1">
    <source>
        <dbReference type="ARBA" id="ARBA00000900"/>
    </source>
</evidence>
<dbReference type="CDD" id="cd16479">
    <property type="entry name" value="RING-H2_synoviolin"/>
    <property type="match status" value="1"/>
</dbReference>
<comment type="caution">
    <text evidence="20">The sequence shown here is derived from an EMBL/GenBank/DDBJ whole genome shotgun (WGS) entry which is preliminary data.</text>
</comment>
<comment type="subcellular location">
    <subcellularLocation>
        <location evidence="2">Endoplasmic reticulum membrane</location>
        <topology evidence="2">Multi-pass membrane protein</topology>
    </subcellularLocation>
</comment>
<comment type="pathway">
    <text evidence="3">Protein modification; protein ubiquitination.</text>
</comment>
<reference evidence="20" key="1">
    <citation type="submission" date="2021-02" db="EMBL/GenBank/DDBJ databases">
        <authorList>
            <person name="Nowell W R."/>
        </authorList>
    </citation>
    <scope>NUCLEOTIDE SEQUENCE</scope>
</reference>
<proteinExistence type="inferred from homology"/>
<keyword evidence="8" id="KW-0479">Metal-binding</keyword>
<comment type="catalytic activity">
    <reaction evidence="1">
        <text>S-ubiquitinyl-[E2 ubiquitin-conjugating enzyme]-L-cysteine + [acceptor protein]-L-lysine = [E2 ubiquitin-conjugating enzyme]-L-cysteine + N(6)-ubiquitinyl-[acceptor protein]-L-lysine.</text>
        <dbReference type="EC" id="2.3.2.27"/>
    </reaction>
</comment>
<evidence type="ECO:0000256" key="10">
    <source>
        <dbReference type="ARBA" id="ARBA00022786"/>
    </source>
</evidence>
<dbReference type="EMBL" id="CAJOAX010000053">
    <property type="protein sequence ID" value="CAF3494206.1"/>
    <property type="molecule type" value="Genomic_DNA"/>
</dbReference>
<feature type="transmembrane region" description="Helical" evidence="17">
    <location>
        <begin position="193"/>
        <end position="215"/>
    </location>
</feature>
<evidence type="ECO:0000256" key="15">
    <source>
        <dbReference type="PROSITE-ProRule" id="PRU00175"/>
    </source>
</evidence>